<sequence length="207" mass="23725">MTMLRRTATMHCLVVPALNHLFARESVGLADRRRRHLTRSSITISPARLRLGLIEVLDSGTKPSIIRQWTWYILKRFAGILVGIVSEFRHCPHQATNASETRRRSDSVTILGITMTDHFGLVREVWIPALMMPVTVQFHRGCRTVSQRLLRTIQQFSLRDNPASASDETTKRIPSNQHFLRNGESCHILYGASHDLVSYFILCWNHP</sequence>
<organism evidence="1 2">
    <name type="scientific">Protopolystoma xenopodis</name>
    <dbReference type="NCBI Taxonomy" id="117903"/>
    <lineage>
        <taxon>Eukaryota</taxon>
        <taxon>Metazoa</taxon>
        <taxon>Spiralia</taxon>
        <taxon>Lophotrochozoa</taxon>
        <taxon>Platyhelminthes</taxon>
        <taxon>Monogenea</taxon>
        <taxon>Polyopisthocotylea</taxon>
        <taxon>Polystomatidea</taxon>
        <taxon>Polystomatidae</taxon>
        <taxon>Protopolystoma</taxon>
    </lineage>
</organism>
<name>A0A448WKG9_9PLAT</name>
<proteinExistence type="predicted"/>
<comment type="caution">
    <text evidence="1">The sequence shown here is derived from an EMBL/GenBank/DDBJ whole genome shotgun (WGS) entry which is preliminary data.</text>
</comment>
<keyword evidence="2" id="KW-1185">Reference proteome</keyword>
<dbReference type="Proteomes" id="UP000784294">
    <property type="component" value="Unassembled WGS sequence"/>
</dbReference>
<evidence type="ECO:0000313" key="2">
    <source>
        <dbReference type="Proteomes" id="UP000784294"/>
    </source>
</evidence>
<protein>
    <submittedName>
        <fullName evidence="1">Uncharacterized protein</fullName>
    </submittedName>
</protein>
<dbReference type="EMBL" id="CAAALY010019541">
    <property type="protein sequence ID" value="VEL13964.1"/>
    <property type="molecule type" value="Genomic_DNA"/>
</dbReference>
<gene>
    <name evidence="1" type="ORF">PXEA_LOCUS7404</name>
</gene>
<evidence type="ECO:0000313" key="1">
    <source>
        <dbReference type="EMBL" id="VEL13964.1"/>
    </source>
</evidence>
<reference evidence="1" key="1">
    <citation type="submission" date="2018-11" db="EMBL/GenBank/DDBJ databases">
        <authorList>
            <consortium name="Pathogen Informatics"/>
        </authorList>
    </citation>
    <scope>NUCLEOTIDE SEQUENCE</scope>
</reference>
<accession>A0A448WKG9</accession>
<dbReference type="AlphaFoldDB" id="A0A448WKG9"/>